<evidence type="ECO:0008006" key="3">
    <source>
        <dbReference type="Google" id="ProtNLM"/>
    </source>
</evidence>
<dbReference type="Proteomes" id="UP000022082">
    <property type="component" value="Unassembled WGS sequence"/>
</dbReference>
<dbReference type="GeneID" id="43186585"/>
<dbReference type="Pfam" id="PF13151">
    <property type="entry name" value="DUF3990"/>
    <property type="match status" value="1"/>
</dbReference>
<name>A0A015XAJ6_BACFG</name>
<dbReference type="EMBL" id="JGDJ01000076">
    <property type="protein sequence ID" value="EXZ31110.1"/>
    <property type="molecule type" value="Genomic_DNA"/>
</dbReference>
<organism evidence="1 2">
    <name type="scientific">Bacteroides fragilis str. S36L11</name>
    <dbReference type="NCBI Taxonomy" id="1339327"/>
    <lineage>
        <taxon>Bacteria</taxon>
        <taxon>Pseudomonadati</taxon>
        <taxon>Bacteroidota</taxon>
        <taxon>Bacteroidia</taxon>
        <taxon>Bacteroidales</taxon>
        <taxon>Bacteroidaceae</taxon>
        <taxon>Bacteroides</taxon>
    </lineage>
</organism>
<comment type="caution">
    <text evidence="1">The sequence shown here is derived from an EMBL/GenBank/DDBJ whole genome shotgun (WGS) entry which is preliminary data.</text>
</comment>
<evidence type="ECO:0000313" key="2">
    <source>
        <dbReference type="Proteomes" id="UP000022082"/>
    </source>
</evidence>
<reference evidence="1 2" key="1">
    <citation type="submission" date="2014-02" db="EMBL/GenBank/DDBJ databases">
        <authorList>
            <person name="Sears C."/>
            <person name="Carroll K."/>
            <person name="Sack B.R."/>
            <person name="Qadri F."/>
            <person name="Myers L.L."/>
            <person name="Chung G.-T."/>
            <person name="Escheverria P."/>
            <person name="Fraser C.M."/>
            <person name="Sadzewicz L."/>
            <person name="Shefchek K.A."/>
            <person name="Tallon L."/>
            <person name="Das S.P."/>
            <person name="Daugherty S."/>
            <person name="Mongodin E.F."/>
        </authorList>
    </citation>
    <scope>NUCLEOTIDE SEQUENCE [LARGE SCALE GENOMIC DNA]</scope>
    <source>
        <strain evidence="1 2">S36L11</strain>
    </source>
</reference>
<dbReference type="RefSeq" id="WP_005868753.1">
    <property type="nucleotide sequence ID" value="NZ_JGDJ01000076.1"/>
</dbReference>
<dbReference type="InterPro" id="IPR025051">
    <property type="entry name" value="DUF3990"/>
</dbReference>
<dbReference type="PATRIC" id="fig|1339327.3.peg.373"/>
<protein>
    <recommendedName>
        <fullName evidence="3">DUF3990 domain-containing protein</fullName>
    </recommendedName>
</protein>
<gene>
    <name evidence="1" type="ORF">M136_5125</name>
</gene>
<proteinExistence type="predicted"/>
<dbReference type="AlphaFoldDB" id="A0A015XAJ6"/>
<accession>A0A015XAJ6</accession>
<evidence type="ECO:0000313" key="1">
    <source>
        <dbReference type="EMBL" id="EXZ31110.1"/>
    </source>
</evidence>
<sequence length="160" mass="18459">MRLFHGSTVTVKRPNIQKGRKATDFGKGFYTTTNFEQAKKWALLKKNREQSEKAIVSVYEVPDDILDREYPVLRFMGATKEWLEFVVNNRRGRENGDYDLIMGPVANDQLYATIRLYEQRVVTAEAAIEMLKAHKLFNQLSFHTVTVALLLKFVESIEVG</sequence>